<name>A0A8X8BJI7_POLSE</name>
<proteinExistence type="predicted"/>
<evidence type="ECO:0000313" key="2">
    <source>
        <dbReference type="Proteomes" id="UP000886611"/>
    </source>
</evidence>
<dbReference type="SUPFAM" id="SSF53474">
    <property type="entry name" value="alpha/beta-Hydrolases"/>
    <property type="match status" value="1"/>
</dbReference>
<dbReference type="Proteomes" id="UP000886611">
    <property type="component" value="Unassembled WGS sequence"/>
</dbReference>
<protein>
    <submittedName>
        <fullName evidence="1">TMM53 protein</fullName>
    </submittedName>
</protein>
<reference evidence="1 2" key="1">
    <citation type="journal article" date="2021" name="Cell">
        <title>Tracing the genetic footprints of vertebrate landing in non-teleost ray-finned fishes.</title>
        <authorList>
            <person name="Bi X."/>
            <person name="Wang K."/>
            <person name="Yang L."/>
            <person name="Pan H."/>
            <person name="Jiang H."/>
            <person name="Wei Q."/>
            <person name="Fang M."/>
            <person name="Yu H."/>
            <person name="Zhu C."/>
            <person name="Cai Y."/>
            <person name="He Y."/>
            <person name="Gan X."/>
            <person name="Zeng H."/>
            <person name="Yu D."/>
            <person name="Zhu Y."/>
            <person name="Jiang H."/>
            <person name="Qiu Q."/>
            <person name="Yang H."/>
            <person name="Zhang Y.E."/>
            <person name="Wang W."/>
            <person name="Zhu M."/>
            <person name="He S."/>
            <person name="Zhang G."/>
        </authorList>
    </citation>
    <scope>NUCLEOTIDE SEQUENCE [LARGE SCALE GENOMIC DNA]</scope>
    <source>
        <strain evidence="1">Bchr_013</strain>
    </source>
</reference>
<dbReference type="InterPro" id="IPR029058">
    <property type="entry name" value="AB_hydrolase_fold"/>
</dbReference>
<organism evidence="1 2">
    <name type="scientific">Polypterus senegalus</name>
    <name type="common">Senegal bichir</name>
    <dbReference type="NCBI Taxonomy" id="55291"/>
    <lineage>
        <taxon>Eukaryota</taxon>
        <taxon>Metazoa</taxon>
        <taxon>Chordata</taxon>
        <taxon>Craniata</taxon>
        <taxon>Vertebrata</taxon>
        <taxon>Euteleostomi</taxon>
        <taxon>Actinopterygii</taxon>
        <taxon>Polypteriformes</taxon>
        <taxon>Polypteridae</taxon>
        <taxon>Polypterus</taxon>
    </lineage>
</organism>
<dbReference type="PANTHER" id="PTHR20908">
    <property type="entry name" value="LD15586P"/>
    <property type="match status" value="1"/>
</dbReference>
<feature type="non-terminal residue" evidence="1">
    <location>
        <position position="276"/>
    </location>
</feature>
<dbReference type="GO" id="GO:0017171">
    <property type="term" value="F:serine hydrolase activity"/>
    <property type="evidence" value="ECO:0007669"/>
    <property type="project" value="TreeGrafter"/>
</dbReference>
<dbReference type="InterPro" id="IPR008547">
    <property type="entry name" value="DUF829_TMEM53"/>
</dbReference>
<sequence>MQRAAINTGVKIQKISKTITFYKNEYKITSATSDLSKPLLLLLPWLGSQSKAVEKYREIYFKHGYDILTVESEVRHFLWPKWGLEYGAQVLGVLQSESFVSRPLLIHAFSIGGYTFAQMLLNASQTPKLQESLTKRVYGQIYDSLVVGTLEHMAAGIAKVLFPKVEALVEKTTMLYFNLLKGYTVDYYNNAIDTFYDTPVASPALFFYCENDPLSDHKAVEKLMQLWLEKQKITVVGKCWKNSVHAGHLRQHPKEYLDTLHSFLLTHGKMLPKAKL</sequence>
<dbReference type="AlphaFoldDB" id="A0A8X8BJI7"/>
<dbReference type="OrthoDB" id="77878at2759"/>
<dbReference type="Pfam" id="PF05705">
    <property type="entry name" value="DUF829"/>
    <property type="match status" value="1"/>
</dbReference>
<feature type="non-terminal residue" evidence="1">
    <location>
        <position position="1"/>
    </location>
</feature>
<evidence type="ECO:0000313" key="1">
    <source>
        <dbReference type="EMBL" id="KAG2460003.1"/>
    </source>
</evidence>
<comment type="caution">
    <text evidence="1">The sequence shown here is derived from an EMBL/GenBank/DDBJ whole genome shotgun (WGS) entry which is preliminary data.</text>
</comment>
<keyword evidence="2" id="KW-1185">Reference proteome</keyword>
<dbReference type="PANTHER" id="PTHR20908:SF4">
    <property type="entry name" value="SI:DKEY-5I3.5"/>
    <property type="match status" value="1"/>
</dbReference>
<gene>
    <name evidence="1" type="primary">Tmem53</name>
    <name evidence="1" type="ORF">GTO96_0021543</name>
</gene>
<dbReference type="EMBL" id="JAATIS010005064">
    <property type="protein sequence ID" value="KAG2460003.1"/>
    <property type="molecule type" value="Genomic_DNA"/>
</dbReference>
<accession>A0A8X8BJI7</accession>